<dbReference type="PRINTS" id="PR00753">
    <property type="entry name" value="ACCSYNTHASE"/>
</dbReference>
<evidence type="ECO:0000313" key="5">
    <source>
        <dbReference type="Proteomes" id="UP000781932"/>
    </source>
</evidence>
<dbReference type="GeneID" id="62164866"/>
<dbReference type="OrthoDB" id="7042322at2759"/>
<accession>A0A9P6HZF5</accession>
<dbReference type="InterPro" id="IPR004838">
    <property type="entry name" value="NHTrfase_class1_PyrdxlP-BS"/>
</dbReference>
<dbReference type="CDD" id="cd00609">
    <property type="entry name" value="AAT_like"/>
    <property type="match status" value="1"/>
</dbReference>
<keyword evidence="4" id="KW-0032">Aminotransferase</keyword>
<comment type="caution">
    <text evidence="4">The sequence shown here is derived from an EMBL/GenBank/DDBJ whole genome shotgun (WGS) entry which is preliminary data.</text>
</comment>
<dbReference type="InterPro" id="IPR015421">
    <property type="entry name" value="PyrdxlP-dep_Trfase_major"/>
</dbReference>
<dbReference type="InterPro" id="IPR050478">
    <property type="entry name" value="Ethylene_sulfur-biosynth"/>
</dbReference>
<evidence type="ECO:0000256" key="2">
    <source>
        <dbReference type="ARBA" id="ARBA00022898"/>
    </source>
</evidence>
<evidence type="ECO:0000313" key="4">
    <source>
        <dbReference type="EMBL" id="KAF9873264.1"/>
    </source>
</evidence>
<dbReference type="Pfam" id="PF00155">
    <property type="entry name" value="Aminotran_1_2"/>
    <property type="match status" value="1"/>
</dbReference>
<dbReference type="PANTHER" id="PTHR43795">
    <property type="entry name" value="BIFUNCTIONAL ASPARTATE AMINOTRANSFERASE AND GLUTAMATE/ASPARTATE-PREPHENATE AMINOTRANSFERASE-RELATED"/>
    <property type="match status" value="1"/>
</dbReference>
<organism evidence="4 5">
    <name type="scientific">Colletotrichum karsti</name>
    <dbReference type="NCBI Taxonomy" id="1095194"/>
    <lineage>
        <taxon>Eukaryota</taxon>
        <taxon>Fungi</taxon>
        <taxon>Dikarya</taxon>
        <taxon>Ascomycota</taxon>
        <taxon>Pezizomycotina</taxon>
        <taxon>Sordariomycetes</taxon>
        <taxon>Hypocreomycetidae</taxon>
        <taxon>Glomerellales</taxon>
        <taxon>Glomerellaceae</taxon>
        <taxon>Colletotrichum</taxon>
        <taxon>Colletotrichum boninense species complex</taxon>
    </lineage>
</organism>
<keyword evidence="5" id="KW-1185">Reference proteome</keyword>
<reference evidence="4" key="1">
    <citation type="submission" date="2020-03" db="EMBL/GenBank/DDBJ databases">
        <authorList>
            <person name="He L."/>
        </authorList>
    </citation>
    <scope>NUCLEOTIDE SEQUENCE</scope>
    <source>
        <strain evidence="4">CkLH20</strain>
    </source>
</reference>
<feature type="domain" description="Aminotransferase class I/classII large" evidence="3">
    <location>
        <begin position="49"/>
        <end position="428"/>
    </location>
</feature>
<dbReference type="Gene3D" id="3.90.1150.10">
    <property type="entry name" value="Aspartate Aminotransferase, domain 1"/>
    <property type="match status" value="1"/>
</dbReference>
<dbReference type="GO" id="GO:0008483">
    <property type="term" value="F:transaminase activity"/>
    <property type="evidence" value="ECO:0007669"/>
    <property type="project" value="UniProtKB-KW"/>
</dbReference>
<evidence type="ECO:0000259" key="3">
    <source>
        <dbReference type="Pfam" id="PF00155"/>
    </source>
</evidence>
<dbReference type="EMBL" id="JAATWM020000032">
    <property type="protein sequence ID" value="KAF9873264.1"/>
    <property type="molecule type" value="Genomic_DNA"/>
</dbReference>
<keyword evidence="4" id="KW-0808">Transferase</keyword>
<reference evidence="4" key="2">
    <citation type="submission" date="2020-11" db="EMBL/GenBank/DDBJ databases">
        <title>Whole genome sequencing of Colletotrichum sp.</title>
        <authorList>
            <person name="Li H."/>
        </authorList>
    </citation>
    <scope>NUCLEOTIDE SEQUENCE</scope>
    <source>
        <strain evidence="4">CkLH20</strain>
    </source>
</reference>
<dbReference type="GO" id="GO:0030170">
    <property type="term" value="F:pyridoxal phosphate binding"/>
    <property type="evidence" value="ECO:0007669"/>
    <property type="project" value="InterPro"/>
</dbReference>
<dbReference type="Gene3D" id="3.40.640.10">
    <property type="entry name" value="Type I PLP-dependent aspartate aminotransferase-like (Major domain)"/>
    <property type="match status" value="1"/>
</dbReference>
<dbReference type="GO" id="GO:0006520">
    <property type="term" value="P:amino acid metabolic process"/>
    <property type="evidence" value="ECO:0007669"/>
    <property type="project" value="TreeGrafter"/>
</dbReference>
<dbReference type="PANTHER" id="PTHR43795:SF39">
    <property type="entry name" value="AMINOTRANSFERASE CLASS I_CLASSII DOMAIN-CONTAINING PROTEIN"/>
    <property type="match status" value="1"/>
</dbReference>
<sequence>MSADNALPASRRGRRNVKPDLMIDLSRRLENDKYHPSKNPRGIIDLGSAVNELMFEDIASWTKCNLKKTEISNSLGYDDTQGSPELLKAAADFMNENFHARIPLTADNILAANGVTTLLDTLTYNIADEGDSILLPTPSYGMFAHDISARNGIRLVEVPCDDIPDERFTGPPPSKDESSRQSELVSRLESAIEQELGEGRKVAGILLANPENPLGRCYAAHVLLQVSQLCARYKIHLIVDEIYALSGDRFSSMLSLGLDVNFRNVHVLWGMSKDFGLGGIRLGFLATYNQEVHDAMRTLSMFGWVSSFSATVATKLLCDKKYFREHYTPTFNRRLKKRRLLVEGELKKFDVPYVEADSGFFMFVDLSEWMDFLFTKYGKDGELELLEYLMDNRVFLEPGKAFFSKEPGWFRLNFGGDKHTVKTGLQRLFRCLRALEGKEEPLTVDDITPYHPPPRHLAHIVAV</sequence>
<dbReference type="RefSeq" id="XP_038742725.1">
    <property type="nucleotide sequence ID" value="XM_038891792.1"/>
</dbReference>
<dbReference type="InterPro" id="IPR015424">
    <property type="entry name" value="PyrdxlP-dep_Trfase"/>
</dbReference>
<dbReference type="AlphaFoldDB" id="A0A9P6HZF5"/>
<proteinExistence type="inferred from homology"/>
<protein>
    <submittedName>
        <fullName evidence="4">Aminotransferase class I and II</fullName>
    </submittedName>
</protein>
<evidence type="ECO:0000256" key="1">
    <source>
        <dbReference type="ARBA" id="ARBA00007441"/>
    </source>
</evidence>
<dbReference type="InterPro" id="IPR004839">
    <property type="entry name" value="Aminotransferase_I/II_large"/>
</dbReference>
<dbReference type="PROSITE" id="PS00105">
    <property type="entry name" value="AA_TRANSFER_CLASS_1"/>
    <property type="match status" value="1"/>
</dbReference>
<comment type="similarity">
    <text evidence="1">Belongs to the class-I pyridoxal-phosphate-dependent aminotransferase family.</text>
</comment>
<dbReference type="Proteomes" id="UP000781932">
    <property type="component" value="Unassembled WGS sequence"/>
</dbReference>
<keyword evidence="2" id="KW-0663">Pyridoxal phosphate</keyword>
<dbReference type="InterPro" id="IPR015422">
    <property type="entry name" value="PyrdxlP-dep_Trfase_small"/>
</dbReference>
<gene>
    <name evidence="4" type="ORF">CkaCkLH20_09077</name>
</gene>
<dbReference type="SUPFAM" id="SSF53383">
    <property type="entry name" value="PLP-dependent transferases"/>
    <property type="match status" value="1"/>
</dbReference>
<name>A0A9P6HZF5_9PEZI</name>